<feature type="domain" description="HTH luxR-type" evidence="3">
    <location>
        <begin position="896"/>
        <end position="961"/>
    </location>
</feature>
<dbReference type="GO" id="GO:0003677">
    <property type="term" value="F:DNA binding"/>
    <property type="evidence" value="ECO:0007669"/>
    <property type="project" value="InterPro"/>
</dbReference>
<gene>
    <name evidence="4" type="ORF">AVDCRST_MAG10-2944</name>
</gene>
<dbReference type="SUPFAM" id="SSF46894">
    <property type="entry name" value="C-terminal effector domain of the bipartite response regulators"/>
    <property type="match status" value="1"/>
</dbReference>
<dbReference type="Pfam" id="PF13191">
    <property type="entry name" value="AAA_16"/>
    <property type="match status" value="1"/>
</dbReference>
<dbReference type="CDD" id="cd06170">
    <property type="entry name" value="LuxR_C_like"/>
    <property type="match status" value="1"/>
</dbReference>
<dbReference type="GO" id="GO:0005524">
    <property type="term" value="F:ATP binding"/>
    <property type="evidence" value="ECO:0007669"/>
    <property type="project" value="UniProtKB-KW"/>
</dbReference>
<dbReference type="SMART" id="SM00421">
    <property type="entry name" value="HTH_LUXR"/>
    <property type="match status" value="1"/>
</dbReference>
<name>A0A6J4J310_9ACTN</name>
<dbReference type="Gene3D" id="1.25.40.10">
    <property type="entry name" value="Tetratricopeptide repeat domain"/>
    <property type="match status" value="1"/>
</dbReference>
<dbReference type="InterPro" id="IPR016032">
    <property type="entry name" value="Sig_transdc_resp-reg_C-effctor"/>
</dbReference>
<evidence type="ECO:0000259" key="3">
    <source>
        <dbReference type="PROSITE" id="PS50043"/>
    </source>
</evidence>
<dbReference type="Gene3D" id="1.10.10.10">
    <property type="entry name" value="Winged helix-like DNA-binding domain superfamily/Winged helix DNA-binding domain"/>
    <property type="match status" value="1"/>
</dbReference>
<dbReference type="GO" id="GO:0006355">
    <property type="term" value="P:regulation of DNA-templated transcription"/>
    <property type="evidence" value="ECO:0007669"/>
    <property type="project" value="InterPro"/>
</dbReference>
<dbReference type="PANTHER" id="PTHR16305:SF35">
    <property type="entry name" value="TRANSCRIPTIONAL ACTIVATOR DOMAIN"/>
    <property type="match status" value="1"/>
</dbReference>
<dbReference type="PROSITE" id="PS00622">
    <property type="entry name" value="HTH_LUXR_1"/>
    <property type="match status" value="1"/>
</dbReference>
<proteinExistence type="predicted"/>
<dbReference type="AlphaFoldDB" id="A0A6J4J310"/>
<dbReference type="PRINTS" id="PR00038">
    <property type="entry name" value="HTHLUXR"/>
</dbReference>
<accession>A0A6J4J310</accession>
<dbReference type="SUPFAM" id="SSF52540">
    <property type="entry name" value="P-loop containing nucleoside triphosphate hydrolases"/>
    <property type="match status" value="1"/>
</dbReference>
<evidence type="ECO:0000256" key="1">
    <source>
        <dbReference type="ARBA" id="ARBA00022741"/>
    </source>
</evidence>
<dbReference type="Gene3D" id="3.40.50.300">
    <property type="entry name" value="P-loop containing nucleotide triphosphate hydrolases"/>
    <property type="match status" value="1"/>
</dbReference>
<sequence>MHELLCPVVVGRDQEWQELRRALDRLADGHGATVVVVGEAGVGKSRLLREAAEGGVRRGALVLTGRAVERDSPLPFRPLAEALFSHLRKSGPPQVPELAPFRPILGRLVPEWRLPGESPGEESLVVLGEAVLRLLATLGEGAGCVLVLEDLHWADAETIEVVEYLADNIVGEPVFCLVSLRGDQPSRALTCVHGLAARRSASIVELPRLSEEQVVLMAAACLGASVVPRDLAEVVVARADGLPFLVEELLAGMVQADELEKTADGWVLDRAPGLVIPATFSETVRRRLGAAPGTRDLLVAAALLGRSFDWRLLADMNSQDEATVVDRLRRAVDAQLLSVEAADPGPRFRFRHALTRDAILAELLPPERATLAARGLRAVETAHPGLPGEWCEMAAELAEQAGEPARAAGLHLESGRRSFGRGALASSQANLERARRLAGDNRQLAVEIDEALCAVLVRAGNAERVGEVGQRLLSQLADLGGPPTRRAQVHLWLARTAIVSADWARALDQLHRARELAASGGVAASEYEVLAAQVALGEGRLDDAVTLAERALSTSRSDGRNELACEALAVLGQRERQRDLTSAARAFSAALALAEQHGLTLWRVRALHELGTIDLLGGGPLDRLAHARQAALDAGALATAATVSLQMAAWFTNHAEPERALDAGRSCAVEAGRLRLPLVEGLGLVLQAVAHALMDQQAEMEAAIDKAVTVSGGHPEVQGVAALMPRALLWVVREDRVRALGELDAGMELLRGTPVTAPNRGLWALVHALEGSDGEAAVIEVEASGLTVYWLIRGWVGHARAVILGRQGRAAEAEEAFARADTDLVPSDWYRHHARRLVAEAALVDGWGDPERWLADALAFFDPAGPPAVASACRSLLRRAGARVPRRRRPAPDLAAPLAAAGVTPREAEVLALLAEGRSTKEIAARLYLSPKTVERHIANLAAKVGVERRSELVAFAASHRLGAR</sequence>
<dbReference type="GO" id="GO:0004016">
    <property type="term" value="F:adenylate cyclase activity"/>
    <property type="evidence" value="ECO:0007669"/>
    <property type="project" value="TreeGrafter"/>
</dbReference>
<dbReference type="PANTHER" id="PTHR16305">
    <property type="entry name" value="TESTICULAR SOLUBLE ADENYLYL CYCLASE"/>
    <property type="match status" value="1"/>
</dbReference>
<dbReference type="InterPro" id="IPR027417">
    <property type="entry name" value="P-loop_NTPase"/>
</dbReference>
<dbReference type="GO" id="GO:0005737">
    <property type="term" value="C:cytoplasm"/>
    <property type="evidence" value="ECO:0007669"/>
    <property type="project" value="TreeGrafter"/>
</dbReference>
<reference evidence="4" key="1">
    <citation type="submission" date="2020-02" db="EMBL/GenBank/DDBJ databases">
        <authorList>
            <person name="Meier V. D."/>
        </authorList>
    </citation>
    <scope>NUCLEOTIDE SEQUENCE</scope>
    <source>
        <strain evidence="4">AVDCRST_MAG10</strain>
    </source>
</reference>
<keyword evidence="2" id="KW-0067">ATP-binding</keyword>
<dbReference type="PROSITE" id="PS50043">
    <property type="entry name" value="HTH_LUXR_2"/>
    <property type="match status" value="1"/>
</dbReference>
<keyword evidence="1" id="KW-0547">Nucleotide-binding</keyword>
<dbReference type="EMBL" id="CADCTB010000184">
    <property type="protein sequence ID" value="CAA9265595.1"/>
    <property type="molecule type" value="Genomic_DNA"/>
</dbReference>
<evidence type="ECO:0000256" key="2">
    <source>
        <dbReference type="ARBA" id="ARBA00022840"/>
    </source>
</evidence>
<dbReference type="Pfam" id="PF00196">
    <property type="entry name" value="GerE"/>
    <property type="match status" value="1"/>
</dbReference>
<dbReference type="InterPro" id="IPR011990">
    <property type="entry name" value="TPR-like_helical_dom_sf"/>
</dbReference>
<dbReference type="InterPro" id="IPR000792">
    <property type="entry name" value="Tscrpt_reg_LuxR_C"/>
</dbReference>
<evidence type="ECO:0000313" key="4">
    <source>
        <dbReference type="EMBL" id="CAA9265595.1"/>
    </source>
</evidence>
<organism evidence="4">
    <name type="scientific">uncultured Acidimicrobiales bacterium</name>
    <dbReference type="NCBI Taxonomy" id="310071"/>
    <lineage>
        <taxon>Bacteria</taxon>
        <taxon>Bacillati</taxon>
        <taxon>Actinomycetota</taxon>
        <taxon>Acidimicrobiia</taxon>
        <taxon>Acidimicrobiales</taxon>
        <taxon>environmental samples</taxon>
    </lineage>
</organism>
<protein>
    <recommendedName>
        <fullName evidence="3">HTH luxR-type domain-containing protein</fullName>
    </recommendedName>
</protein>
<dbReference type="InterPro" id="IPR041664">
    <property type="entry name" value="AAA_16"/>
</dbReference>
<dbReference type="InterPro" id="IPR036388">
    <property type="entry name" value="WH-like_DNA-bd_sf"/>
</dbReference>